<accession>A0A3D8YIS5</accession>
<evidence type="ECO:0000313" key="2">
    <source>
        <dbReference type="Proteomes" id="UP000256373"/>
    </source>
</evidence>
<proteinExistence type="predicted"/>
<dbReference type="PROSITE" id="PS51365">
    <property type="entry name" value="RENAL_DIPEPTIDASE_2"/>
    <property type="match status" value="1"/>
</dbReference>
<name>A0A3D8YIS5_9BACT</name>
<dbReference type="GO" id="GO:0006508">
    <property type="term" value="P:proteolysis"/>
    <property type="evidence" value="ECO:0007669"/>
    <property type="project" value="InterPro"/>
</dbReference>
<dbReference type="AlphaFoldDB" id="A0A3D8YIS5"/>
<dbReference type="Gene3D" id="3.20.20.140">
    <property type="entry name" value="Metal-dependent hydrolases"/>
    <property type="match status" value="1"/>
</dbReference>
<sequence length="37" mass="4373">MTRELLKRGYSEEDIKKLWGGNFLQVFKEVEKLSSGR</sequence>
<dbReference type="Pfam" id="PF01244">
    <property type="entry name" value="Peptidase_M19"/>
    <property type="match status" value="1"/>
</dbReference>
<gene>
    <name evidence="1" type="ORF">DSL64_04155</name>
</gene>
<evidence type="ECO:0000313" key="1">
    <source>
        <dbReference type="EMBL" id="REA63640.1"/>
    </source>
</evidence>
<reference evidence="1 2" key="1">
    <citation type="submission" date="2018-07" db="EMBL/GenBank/DDBJ databases">
        <title>Dyadobacter roseus sp. nov., isolated from rose rhizosphere soil.</title>
        <authorList>
            <person name="Chen L."/>
        </authorList>
    </citation>
    <scope>NUCLEOTIDE SEQUENCE [LARGE SCALE GENOMIC DNA]</scope>
    <source>
        <strain evidence="1 2">RS19</strain>
    </source>
</reference>
<dbReference type="GO" id="GO:0070573">
    <property type="term" value="F:metallodipeptidase activity"/>
    <property type="evidence" value="ECO:0007669"/>
    <property type="project" value="InterPro"/>
</dbReference>
<dbReference type="InterPro" id="IPR008257">
    <property type="entry name" value="Pept_M19"/>
</dbReference>
<dbReference type="OrthoDB" id="9804920at2"/>
<dbReference type="InterPro" id="IPR032466">
    <property type="entry name" value="Metal_Hydrolase"/>
</dbReference>
<protein>
    <recommendedName>
        <fullName evidence="3">Peptidase M19</fullName>
    </recommendedName>
</protein>
<dbReference type="Proteomes" id="UP000256373">
    <property type="component" value="Unassembled WGS sequence"/>
</dbReference>
<dbReference type="EMBL" id="QNUL01000002">
    <property type="protein sequence ID" value="REA63640.1"/>
    <property type="molecule type" value="Genomic_DNA"/>
</dbReference>
<evidence type="ECO:0008006" key="3">
    <source>
        <dbReference type="Google" id="ProtNLM"/>
    </source>
</evidence>
<comment type="caution">
    <text evidence="1">The sequence shown here is derived from an EMBL/GenBank/DDBJ whole genome shotgun (WGS) entry which is preliminary data.</text>
</comment>
<organism evidence="1 2">
    <name type="scientific">Dyadobacter luteus</name>
    <dbReference type="NCBI Taxonomy" id="2259619"/>
    <lineage>
        <taxon>Bacteria</taxon>
        <taxon>Pseudomonadati</taxon>
        <taxon>Bacteroidota</taxon>
        <taxon>Cytophagia</taxon>
        <taxon>Cytophagales</taxon>
        <taxon>Spirosomataceae</taxon>
        <taxon>Dyadobacter</taxon>
    </lineage>
</organism>
<dbReference type="SUPFAM" id="SSF51556">
    <property type="entry name" value="Metallo-dependent hydrolases"/>
    <property type="match status" value="1"/>
</dbReference>
<keyword evidence="2" id="KW-1185">Reference proteome</keyword>